<evidence type="ECO:0008006" key="4">
    <source>
        <dbReference type="Google" id="ProtNLM"/>
    </source>
</evidence>
<evidence type="ECO:0000313" key="2">
    <source>
        <dbReference type="EMBL" id="GGC21528.1"/>
    </source>
</evidence>
<protein>
    <recommendedName>
        <fullName evidence="4">DUF4412 domain-containing protein</fullName>
    </recommendedName>
</protein>
<keyword evidence="1" id="KW-0732">Signal</keyword>
<accession>A0ABQ1LCZ9</accession>
<dbReference type="EMBL" id="BMCH01000001">
    <property type="protein sequence ID" value="GGC21528.1"/>
    <property type="molecule type" value="Genomic_DNA"/>
</dbReference>
<dbReference type="Proteomes" id="UP000637769">
    <property type="component" value="Unassembled WGS sequence"/>
</dbReference>
<sequence>MIMKASVLCGLALAALSSAASSALADEAAPPAATTPYVTPQVDVDVTYEATGPDGHVYPQRMRWNAAHWQQRLDMTSTGLIMLTDYRAHRLSVVDTREKTYTVSGAPDSQFAPPGQRASGQWIRGVADRVANQACTHWTTTDTDGRTADFCYAENGVLLLATHDGTPLIRAVAYAETPQGPEIFREPEGFHEIDAMKLAQ</sequence>
<feature type="signal peptide" evidence="1">
    <location>
        <begin position="1"/>
        <end position="25"/>
    </location>
</feature>
<comment type="caution">
    <text evidence="2">The sequence shown here is derived from an EMBL/GenBank/DDBJ whole genome shotgun (WGS) entry which is preliminary data.</text>
</comment>
<evidence type="ECO:0000313" key="3">
    <source>
        <dbReference type="Proteomes" id="UP000637769"/>
    </source>
</evidence>
<organism evidence="2 3">
    <name type="scientific">Asaia siamensis</name>
    <dbReference type="NCBI Taxonomy" id="110479"/>
    <lineage>
        <taxon>Bacteria</taxon>
        <taxon>Pseudomonadati</taxon>
        <taxon>Pseudomonadota</taxon>
        <taxon>Alphaproteobacteria</taxon>
        <taxon>Acetobacterales</taxon>
        <taxon>Acetobacteraceae</taxon>
        <taxon>Asaia</taxon>
    </lineage>
</organism>
<gene>
    <name evidence="2" type="ORF">GCM10007207_03430</name>
</gene>
<evidence type="ECO:0000256" key="1">
    <source>
        <dbReference type="SAM" id="SignalP"/>
    </source>
</evidence>
<reference evidence="3" key="1">
    <citation type="journal article" date="2019" name="Int. J. Syst. Evol. Microbiol.">
        <title>The Global Catalogue of Microorganisms (GCM) 10K type strain sequencing project: providing services to taxonomists for standard genome sequencing and annotation.</title>
        <authorList>
            <consortium name="The Broad Institute Genomics Platform"/>
            <consortium name="The Broad Institute Genome Sequencing Center for Infectious Disease"/>
            <person name="Wu L."/>
            <person name="Ma J."/>
        </authorList>
    </citation>
    <scope>NUCLEOTIDE SEQUENCE [LARGE SCALE GENOMIC DNA]</scope>
    <source>
        <strain evidence="3">CCM 7132</strain>
    </source>
</reference>
<name>A0ABQ1LCZ9_9PROT</name>
<keyword evidence="3" id="KW-1185">Reference proteome</keyword>
<feature type="chain" id="PRO_5047044910" description="DUF4412 domain-containing protein" evidence="1">
    <location>
        <begin position="26"/>
        <end position="200"/>
    </location>
</feature>
<proteinExistence type="predicted"/>